<evidence type="ECO:0000256" key="3">
    <source>
        <dbReference type="ARBA" id="ARBA00022723"/>
    </source>
</evidence>
<dbReference type="GO" id="GO:0003677">
    <property type="term" value="F:DNA binding"/>
    <property type="evidence" value="ECO:0007669"/>
    <property type="project" value="InterPro"/>
</dbReference>
<dbReference type="GO" id="GO:0008270">
    <property type="term" value="F:zinc ion binding"/>
    <property type="evidence" value="ECO:0007669"/>
    <property type="project" value="InterPro"/>
</dbReference>
<evidence type="ECO:0000256" key="7">
    <source>
        <dbReference type="ARBA" id="ARBA00023204"/>
    </source>
</evidence>
<gene>
    <name evidence="9" type="ORF">E0L93_07410</name>
</gene>
<dbReference type="SUPFAM" id="SSF51658">
    <property type="entry name" value="Xylose isomerase-like"/>
    <property type="match status" value="1"/>
</dbReference>
<dbReference type="OrthoDB" id="9805666at2"/>
<keyword evidence="7" id="KW-0234">DNA repair</keyword>
<reference evidence="9 10" key="1">
    <citation type="submission" date="2019-03" db="EMBL/GenBank/DDBJ databases">
        <title>Whole genome sequence of a novel Rubrobacter taiwanensis strain, isolated from Yellowstone National Park.</title>
        <authorList>
            <person name="Freed S."/>
            <person name="Ramaley R.F."/>
            <person name="Kyndt J.A."/>
        </authorList>
    </citation>
    <scope>NUCLEOTIDE SEQUENCE [LARGE SCALE GENOMIC DNA]</scope>
    <source>
        <strain evidence="9 10">Yellowstone</strain>
    </source>
</reference>
<keyword evidence="3" id="KW-0479">Metal-binding</keyword>
<feature type="domain" description="Xylose isomerase-like TIM barrel" evidence="8">
    <location>
        <begin position="45"/>
        <end position="285"/>
    </location>
</feature>
<dbReference type="GO" id="GO:0006284">
    <property type="term" value="P:base-excision repair"/>
    <property type="evidence" value="ECO:0007669"/>
    <property type="project" value="TreeGrafter"/>
</dbReference>
<comment type="similarity">
    <text evidence="2">Belongs to the AP endonuclease 2 family.</text>
</comment>
<evidence type="ECO:0000256" key="4">
    <source>
        <dbReference type="ARBA" id="ARBA00022763"/>
    </source>
</evidence>
<keyword evidence="6" id="KW-0862">Zinc</keyword>
<dbReference type="Gene3D" id="3.20.20.150">
    <property type="entry name" value="Divalent-metal-dependent TIM barrel enzymes"/>
    <property type="match status" value="1"/>
</dbReference>
<dbReference type="EC" id="3.1.21.2" evidence="9"/>
<keyword evidence="10" id="KW-1185">Reference proteome</keyword>
<organism evidence="9 10">
    <name type="scientific">Rubrobacter taiwanensis</name>
    <dbReference type="NCBI Taxonomy" id="185139"/>
    <lineage>
        <taxon>Bacteria</taxon>
        <taxon>Bacillati</taxon>
        <taxon>Actinomycetota</taxon>
        <taxon>Rubrobacteria</taxon>
        <taxon>Rubrobacterales</taxon>
        <taxon>Rubrobacteraceae</taxon>
        <taxon>Rubrobacter</taxon>
    </lineage>
</organism>
<dbReference type="NCBIfam" id="TIGR00587">
    <property type="entry name" value="nfo"/>
    <property type="match status" value="1"/>
</dbReference>
<evidence type="ECO:0000256" key="2">
    <source>
        <dbReference type="ARBA" id="ARBA00005340"/>
    </source>
</evidence>
<keyword evidence="5 9" id="KW-0378">Hydrolase</keyword>
<dbReference type="PANTHER" id="PTHR21445:SF0">
    <property type="entry name" value="APURINIC-APYRIMIDINIC ENDONUCLEASE"/>
    <property type="match status" value="1"/>
</dbReference>
<proteinExistence type="inferred from homology"/>
<dbReference type="InterPro" id="IPR013022">
    <property type="entry name" value="Xyl_isomerase-like_TIM-brl"/>
</dbReference>
<dbReference type="CDD" id="cd00019">
    <property type="entry name" value="AP2Ec"/>
    <property type="match status" value="1"/>
</dbReference>
<dbReference type="GO" id="GO:0008833">
    <property type="term" value="F:deoxyribonuclease IV (phage-T4-induced) activity"/>
    <property type="evidence" value="ECO:0007669"/>
    <property type="project" value="UniProtKB-EC"/>
</dbReference>
<dbReference type="GO" id="GO:0008081">
    <property type="term" value="F:phosphoric diester hydrolase activity"/>
    <property type="evidence" value="ECO:0007669"/>
    <property type="project" value="TreeGrafter"/>
</dbReference>
<dbReference type="SMART" id="SM00518">
    <property type="entry name" value="AP2Ec"/>
    <property type="match status" value="1"/>
</dbReference>
<dbReference type="PROSITE" id="PS00729">
    <property type="entry name" value="AP_NUCLEASE_F2_1"/>
    <property type="match status" value="1"/>
</dbReference>
<dbReference type="PROSITE" id="PS51432">
    <property type="entry name" value="AP_NUCLEASE_F2_4"/>
    <property type="match status" value="1"/>
</dbReference>
<dbReference type="InterPro" id="IPR018246">
    <property type="entry name" value="AP_endonuc_F2_Zn_BS"/>
</dbReference>
<evidence type="ECO:0000259" key="8">
    <source>
        <dbReference type="Pfam" id="PF01261"/>
    </source>
</evidence>
<dbReference type="EMBL" id="SKBU01000014">
    <property type="protein sequence ID" value="TCJ17349.1"/>
    <property type="molecule type" value="Genomic_DNA"/>
</dbReference>
<evidence type="ECO:0000256" key="5">
    <source>
        <dbReference type="ARBA" id="ARBA00022801"/>
    </source>
</evidence>
<dbReference type="InterPro" id="IPR036237">
    <property type="entry name" value="Xyl_isomerase-like_sf"/>
</dbReference>
<keyword evidence="4" id="KW-0227">DNA damage</keyword>
<dbReference type="Proteomes" id="UP000295244">
    <property type="component" value="Unassembled WGS sequence"/>
</dbReference>
<dbReference type="PROSITE" id="PS00731">
    <property type="entry name" value="AP_NUCLEASE_F2_3"/>
    <property type="match status" value="1"/>
</dbReference>
<protein>
    <submittedName>
        <fullName evidence="9">Deoxyribonuclease IV</fullName>
        <ecNumber evidence="9">3.1.21.2</ecNumber>
    </submittedName>
</protein>
<evidence type="ECO:0000313" key="9">
    <source>
        <dbReference type="EMBL" id="TCJ17349.1"/>
    </source>
</evidence>
<evidence type="ECO:0000313" key="10">
    <source>
        <dbReference type="Proteomes" id="UP000295244"/>
    </source>
</evidence>
<dbReference type="PANTHER" id="PTHR21445">
    <property type="entry name" value="ENDONUCLEASE IV ENDODEOXYRIBONUCLEASE IV"/>
    <property type="match status" value="1"/>
</dbReference>
<comment type="caution">
    <text evidence="9">The sequence shown here is derived from an EMBL/GenBank/DDBJ whole genome shotgun (WGS) entry which is preliminary data.</text>
</comment>
<evidence type="ECO:0000256" key="1">
    <source>
        <dbReference type="ARBA" id="ARBA00001947"/>
    </source>
</evidence>
<dbReference type="AlphaFoldDB" id="A0A4R1BJ83"/>
<dbReference type="InterPro" id="IPR001719">
    <property type="entry name" value="AP_endonuc_2"/>
</dbReference>
<name>A0A4R1BJ83_9ACTN</name>
<dbReference type="GO" id="GO:0003906">
    <property type="term" value="F:DNA-(apurinic or apyrimidinic site) endonuclease activity"/>
    <property type="evidence" value="ECO:0007669"/>
    <property type="project" value="TreeGrafter"/>
</dbReference>
<evidence type="ECO:0000256" key="6">
    <source>
        <dbReference type="ARBA" id="ARBA00022833"/>
    </source>
</evidence>
<sequence>MGSRRDYTLCGRGSCKQATISCVTGRTSRVGRHLPTSGGLRKTLKIAEEWGCEAVQIFVSNPQGWAVPGSRPDAAAFREGAAGLCPVVVHAKYLINLATRREDHWQKSAEALAAEVRLAASLGADFVVFHPGSAGASGGAGALERAARGVARVLELAGGVETELVIENSAGAGTQLCADFASLGELARKSGLRVCVDTAHAHVAGYDLSVPENVPAFMEELEENVGLKRVALLHLNDAKNPAGSRRDGHRRIGEGRIPLGSWRELFAALPGVPLVMETPYSTPEVNIRQIRLVKELAGGLPIVAARV</sequence>
<comment type="cofactor">
    <cofactor evidence="1">
        <name>Zn(2+)</name>
        <dbReference type="ChEBI" id="CHEBI:29105"/>
    </cofactor>
</comment>
<dbReference type="Pfam" id="PF01261">
    <property type="entry name" value="AP_endonuc_2"/>
    <property type="match status" value="1"/>
</dbReference>
<accession>A0A4R1BJ83</accession>